<dbReference type="PANTHER" id="PTHR43157">
    <property type="entry name" value="PHOSPHATIDYLINOSITOL-GLYCAN BIOSYNTHESIS CLASS F PROTEIN-RELATED"/>
    <property type="match status" value="1"/>
</dbReference>
<comment type="caution">
    <text evidence="3">The sequence shown here is derived from an EMBL/GenBank/DDBJ whole genome shotgun (WGS) entry which is preliminary data.</text>
</comment>
<evidence type="ECO:0000313" key="3">
    <source>
        <dbReference type="EMBL" id="KAJ7310982.1"/>
    </source>
</evidence>
<sequence length="287" mass="31164">MGHTLSALGNLFFTFLPDQFFNKLELPVESDLTDRTYLITGSNTGLGLAAAIHLAHLNATHLVLGVRDSIKGAKARDEIIAQTKFSGIIDVWELDMATFDSVKSFAEGQKHSCWFGRRTCQRRDCESRPVGSDDGWMGEDVNGIAAGLLAVLLLPVLQATTKLPLPHPDASHMPPHLTITGSAGQLGAVSRKTGNQYSPSLERTVEWTAGDRHFVTKVFNSFLAREISTLRKAEGVVVNVVDPGLSRSVSYLFRTIAWPVSKGSINMVHALLSPTPPGAYISSCEIH</sequence>
<dbReference type="AlphaFoldDB" id="A0AAD6Z8B8"/>
<dbReference type="Gene3D" id="3.40.50.720">
    <property type="entry name" value="NAD(P)-binding Rossmann-like Domain"/>
    <property type="match status" value="1"/>
</dbReference>
<proteinExistence type="predicted"/>
<dbReference type="InterPro" id="IPR036291">
    <property type="entry name" value="NAD(P)-bd_dom_sf"/>
</dbReference>
<feature type="domain" description="Ketoreductase (KR)" evidence="2">
    <location>
        <begin position="36"/>
        <end position="107"/>
    </location>
</feature>
<dbReference type="Proteomes" id="UP001218218">
    <property type="component" value="Unassembled WGS sequence"/>
</dbReference>
<name>A0AAD6Z8B8_9AGAR</name>
<dbReference type="GO" id="GO:0016491">
    <property type="term" value="F:oxidoreductase activity"/>
    <property type="evidence" value="ECO:0007669"/>
    <property type="project" value="UniProtKB-KW"/>
</dbReference>
<dbReference type="InterPro" id="IPR013968">
    <property type="entry name" value="PKS_KR"/>
</dbReference>
<dbReference type="PANTHER" id="PTHR43157:SF31">
    <property type="entry name" value="PHOSPHATIDYLINOSITOL-GLYCAN BIOSYNTHESIS CLASS F PROTEIN"/>
    <property type="match status" value="1"/>
</dbReference>
<gene>
    <name evidence="3" type="ORF">DFH08DRAFT_974139</name>
</gene>
<reference evidence="3" key="1">
    <citation type="submission" date="2023-03" db="EMBL/GenBank/DDBJ databases">
        <title>Massive genome expansion in bonnet fungi (Mycena s.s.) driven by repeated elements and novel gene families across ecological guilds.</title>
        <authorList>
            <consortium name="Lawrence Berkeley National Laboratory"/>
            <person name="Harder C.B."/>
            <person name="Miyauchi S."/>
            <person name="Viragh M."/>
            <person name="Kuo A."/>
            <person name="Thoen E."/>
            <person name="Andreopoulos B."/>
            <person name="Lu D."/>
            <person name="Skrede I."/>
            <person name="Drula E."/>
            <person name="Henrissat B."/>
            <person name="Morin E."/>
            <person name="Kohler A."/>
            <person name="Barry K."/>
            <person name="LaButti K."/>
            <person name="Morin E."/>
            <person name="Salamov A."/>
            <person name="Lipzen A."/>
            <person name="Mereny Z."/>
            <person name="Hegedus B."/>
            <person name="Baldrian P."/>
            <person name="Stursova M."/>
            <person name="Weitz H."/>
            <person name="Taylor A."/>
            <person name="Grigoriev I.V."/>
            <person name="Nagy L.G."/>
            <person name="Martin F."/>
            <person name="Kauserud H."/>
        </authorList>
    </citation>
    <scope>NUCLEOTIDE SEQUENCE</scope>
    <source>
        <strain evidence="3">CBHHK002</strain>
    </source>
</reference>
<dbReference type="SUPFAM" id="SSF51735">
    <property type="entry name" value="NAD(P)-binding Rossmann-fold domains"/>
    <property type="match status" value="1"/>
</dbReference>
<evidence type="ECO:0000259" key="2">
    <source>
        <dbReference type="Pfam" id="PF08659"/>
    </source>
</evidence>
<keyword evidence="4" id="KW-1185">Reference proteome</keyword>
<dbReference type="Pfam" id="PF08659">
    <property type="entry name" value="KR"/>
    <property type="match status" value="1"/>
</dbReference>
<accession>A0AAD6Z8B8</accession>
<dbReference type="EMBL" id="JARIHO010000076">
    <property type="protein sequence ID" value="KAJ7310982.1"/>
    <property type="molecule type" value="Genomic_DNA"/>
</dbReference>
<protein>
    <recommendedName>
        <fullName evidence="2">Ketoreductase (KR) domain-containing protein</fullName>
    </recommendedName>
</protein>
<keyword evidence="1" id="KW-0560">Oxidoreductase</keyword>
<organism evidence="3 4">
    <name type="scientific">Mycena albidolilacea</name>
    <dbReference type="NCBI Taxonomy" id="1033008"/>
    <lineage>
        <taxon>Eukaryota</taxon>
        <taxon>Fungi</taxon>
        <taxon>Dikarya</taxon>
        <taxon>Basidiomycota</taxon>
        <taxon>Agaricomycotina</taxon>
        <taxon>Agaricomycetes</taxon>
        <taxon>Agaricomycetidae</taxon>
        <taxon>Agaricales</taxon>
        <taxon>Marasmiineae</taxon>
        <taxon>Mycenaceae</taxon>
        <taxon>Mycena</taxon>
    </lineage>
</organism>
<evidence type="ECO:0000256" key="1">
    <source>
        <dbReference type="ARBA" id="ARBA00023002"/>
    </source>
</evidence>
<evidence type="ECO:0000313" key="4">
    <source>
        <dbReference type="Proteomes" id="UP001218218"/>
    </source>
</evidence>